<dbReference type="STRING" id="1797985.A2Y83_03885"/>
<evidence type="ECO:0000313" key="2">
    <source>
        <dbReference type="Proteomes" id="UP000178323"/>
    </source>
</evidence>
<proteinExistence type="predicted"/>
<name>A0A1F5S868_9BACT</name>
<organism evidence="1 2">
    <name type="scientific">Candidatus Falkowbacteria bacterium RBG_13_39_14</name>
    <dbReference type="NCBI Taxonomy" id="1797985"/>
    <lineage>
        <taxon>Bacteria</taxon>
        <taxon>Candidatus Falkowiibacteriota</taxon>
    </lineage>
</organism>
<dbReference type="AlphaFoldDB" id="A0A1F5S868"/>
<comment type="caution">
    <text evidence="1">The sequence shown here is derived from an EMBL/GenBank/DDBJ whole genome shotgun (WGS) entry which is preliminary data.</text>
</comment>
<dbReference type="EMBL" id="MFFS01000014">
    <property type="protein sequence ID" value="OGF22752.1"/>
    <property type="molecule type" value="Genomic_DNA"/>
</dbReference>
<evidence type="ECO:0000313" key="1">
    <source>
        <dbReference type="EMBL" id="OGF22752.1"/>
    </source>
</evidence>
<gene>
    <name evidence="1" type="ORF">A2Y83_03885</name>
</gene>
<sequence>MSIFYKLFSKFYFKKEYQESLNNLQDALKSGIDFHIKKIDDESGSYFYAEAHNVPNKHIVATGGTLAELDYNIKDAIFTAFRVPNYYCDDNLIKSPIPEKEIELKYVTA</sequence>
<reference evidence="1 2" key="1">
    <citation type="journal article" date="2016" name="Nat. Commun.">
        <title>Thousands of microbial genomes shed light on interconnected biogeochemical processes in an aquifer system.</title>
        <authorList>
            <person name="Anantharaman K."/>
            <person name="Brown C.T."/>
            <person name="Hug L.A."/>
            <person name="Sharon I."/>
            <person name="Castelle C.J."/>
            <person name="Probst A.J."/>
            <person name="Thomas B.C."/>
            <person name="Singh A."/>
            <person name="Wilkins M.J."/>
            <person name="Karaoz U."/>
            <person name="Brodie E.L."/>
            <person name="Williams K.H."/>
            <person name="Hubbard S.S."/>
            <person name="Banfield J.F."/>
        </authorList>
    </citation>
    <scope>NUCLEOTIDE SEQUENCE [LARGE SCALE GENOMIC DNA]</scope>
</reference>
<protein>
    <submittedName>
        <fullName evidence="1">Uncharacterized protein</fullName>
    </submittedName>
</protein>
<dbReference type="Proteomes" id="UP000178323">
    <property type="component" value="Unassembled WGS sequence"/>
</dbReference>
<accession>A0A1F5S868</accession>